<dbReference type="Gene3D" id="1.25.40.20">
    <property type="entry name" value="Ankyrin repeat-containing domain"/>
    <property type="match status" value="5"/>
</dbReference>
<keyword evidence="2 3" id="KW-0040">ANK repeat</keyword>
<dbReference type="GeneID" id="36559024"/>
<dbReference type="PROSITE" id="PS50297">
    <property type="entry name" value="ANK_REP_REGION"/>
    <property type="match status" value="6"/>
</dbReference>
<dbReference type="PRINTS" id="PR01415">
    <property type="entry name" value="ANKYRIN"/>
</dbReference>
<keyword evidence="8" id="KW-1185">Reference proteome</keyword>
<dbReference type="EMBL" id="MSFO01000001">
    <property type="protein sequence ID" value="PLB55742.1"/>
    <property type="molecule type" value="Genomic_DNA"/>
</dbReference>
<organism evidence="7 8">
    <name type="scientific">Aspergillus steynii IBT 23096</name>
    <dbReference type="NCBI Taxonomy" id="1392250"/>
    <lineage>
        <taxon>Eukaryota</taxon>
        <taxon>Fungi</taxon>
        <taxon>Dikarya</taxon>
        <taxon>Ascomycota</taxon>
        <taxon>Pezizomycotina</taxon>
        <taxon>Eurotiomycetes</taxon>
        <taxon>Eurotiomycetidae</taxon>
        <taxon>Eurotiales</taxon>
        <taxon>Aspergillaceae</taxon>
        <taxon>Aspergillus</taxon>
        <taxon>Aspergillus subgen. Circumdati</taxon>
    </lineage>
</organism>
<evidence type="ECO:0000256" key="5">
    <source>
        <dbReference type="SAM" id="Phobius"/>
    </source>
</evidence>
<name>A0A2I2GS92_9EURO</name>
<dbReference type="InterPro" id="IPR036770">
    <property type="entry name" value="Ankyrin_rpt-contain_sf"/>
</dbReference>
<feature type="transmembrane region" description="Helical" evidence="5">
    <location>
        <begin position="6"/>
        <end position="26"/>
    </location>
</feature>
<dbReference type="PROSITE" id="PS50088">
    <property type="entry name" value="ANK_REPEAT"/>
    <property type="match status" value="6"/>
</dbReference>
<evidence type="ECO:0000313" key="8">
    <source>
        <dbReference type="Proteomes" id="UP000234275"/>
    </source>
</evidence>
<feature type="repeat" description="ANK" evidence="3">
    <location>
        <begin position="659"/>
        <end position="691"/>
    </location>
</feature>
<dbReference type="Pfam" id="PF12796">
    <property type="entry name" value="Ank_2"/>
    <property type="match status" value="5"/>
</dbReference>
<keyword evidence="5" id="KW-1133">Transmembrane helix</keyword>
<gene>
    <name evidence="7" type="ORF">P170DRAFT_453023</name>
</gene>
<dbReference type="SUPFAM" id="SSF52540">
    <property type="entry name" value="P-loop containing nucleoside triphosphate hydrolases"/>
    <property type="match status" value="1"/>
</dbReference>
<protein>
    <submittedName>
        <fullName evidence="7">Ankyrin</fullName>
    </submittedName>
</protein>
<keyword evidence="5" id="KW-0472">Membrane</keyword>
<dbReference type="VEuPathDB" id="FungiDB:P170DRAFT_453023"/>
<evidence type="ECO:0000256" key="3">
    <source>
        <dbReference type="PROSITE-ProRule" id="PRU00023"/>
    </source>
</evidence>
<dbReference type="STRING" id="1392250.A0A2I2GS92"/>
<dbReference type="Proteomes" id="UP000234275">
    <property type="component" value="Unassembled WGS sequence"/>
</dbReference>
<sequence>MMDPLSVIASVAGIATATFQIIGFLSTIKGGGKERLSLLNELTHLWLAVIAVQARFAPDGDSPDKKPFLAQLRPFEFDGIISDIETVVEHLESKLKSRSSYGKVRRTLVWPLDKQEVTQAIERIHRLQQTLQLALSQSTQALAQEIYHDGQFTRSVISEAQRKDIIEWLSPLNFMAKQRMIFAEHHKGTCRWFLERKDYLAWKAEDNAMLFCAGIPGAGKTVLSSIVAHELDGECDVGKAATLMLYCKWDDALSQSIDTLMGSLVKQVIQKYGIGPQESIEIYSKHSGAGTKPDREEILLVLTAELSRFSKTFIIVDGLDELRQEKTRIELLGILTSINATVNVMITSRGLDNIVRHFHRNIIHRYCSQCLAPCPRHHFHCPDCRSLSSDPVDFNLCHHRGHVLRKQFSNLKTYVHWRVASSEFLCHIVDTVVMSNDGMFLLAKFNMDTLTSKLRPAEVMKALDSLPKELDGTYTDAMLRIADLPSSHREVVMELLRREIEHAIAVADGDRDIDCDNIILVFDETENFFSPTKLASTCLTYLLFDVFQSGACSGSSESAEFDGRIEKYPFLNYAAKFWGKHLLQAPHGNLYDRAWQILQDPNYLAASTQALWYLDDEDSASWAGKNGSSALHLATHFGLNKLVTEILAKDVDPNIKDMNGTAPLALAAKKGSVNAAATLIRAGASINAAARHDQEEMVKLLVEQDGINRTPLMIASTYGYTGIIRLLLLAPQLEINQESLSSEIDAVQLLLNHSGTTALIYAAQRGDRKIAEALLDKGADMEVSQKESGGTALHQMLLGRGANVHHQDNFGRSPLHSAACNGRTELVRILLEFDKSLDVNLQDNNGKTTLHDVALYHGADPTIRDNYGRTPMRIAREMNEAAIMELLRATQEGSENKQSESFSPLPLRRTNTELCIDKPLSLWALAKADLIEELRTHLSNGPSDEINLTDPDLGQTALHYATANNNAEMVELLVTHGADLNIGNAWERKPLHLAALHDSTGPAEILLKAGAQVDAKDQWGHTPLTIASTKLLPIATLLISNGADLSDGRLNLNKLLGLAVENGNQTAVRRLVTAGAELWRKSSLGYTPFMVAKMHNHTEIANLILELGQFSGSTTSAVLPITDSDYDENQFGASSLDGLKSIKTSHNESTRSLSQNSQKESEGIDVGQKQTVEPNSTKTSKELGTSGAMLRKGHSGILFWRQRYCILLHRGSVSPLSK</sequence>
<feature type="repeat" description="ANK" evidence="3">
    <location>
        <begin position="810"/>
        <end position="842"/>
    </location>
</feature>
<dbReference type="InterPro" id="IPR051165">
    <property type="entry name" value="Multifunctional_ANK_Repeat"/>
</dbReference>
<feature type="compositionally biased region" description="Polar residues" evidence="4">
    <location>
        <begin position="1168"/>
        <end position="1178"/>
    </location>
</feature>
<keyword evidence="1" id="KW-0677">Repeat</keyword>
<feature type="domain" description="Nephrocystin 3-like N-terminal" evidence="6">
    <location>
        <begin position="188"/>
        <end position="349"/>
    </location>
</feature>
<dbReference type="SMART" id="SM00248">
    <property type="entry name" value="ANK"/>
    <property type="match status" value="10"/>
</dbReference>
<dbReference type="RefSeq" id="XP_024711044.1">
    <property type="nucleotide sequence ID" value="XM_024851325.1"/>
</dbReference>
<feature type="repeat" description="ANK" evidence="3">
    <location>
        <begin position="754"/>
        <end position="786"/>
    </location>
</feature>
<dbReference type="AlphaFoldDB" id="A0A2I2GS92"/>
<keyword evidence="5" id="KW-0812">Transmembrane</keyword>
<evidence type="ECO:0000256" key="1">
    <source>
        <dbReference type="ARBA" id="ARBA00022737"/>
    </source>
</evidence>
<comment type="caution">
    <text evidence="7">The sequence shown here is derived from an EMBL/GenBank/DDBJ whole genome shotgun (WGS) entry which is preliminary data.</text>
</comment>
<dbReference type="PANTHER" id="PTHR24123">
    <property type="entry name" value="ANKYRIN REPEAT-CONTAINING"/>
    <property type="match status" value="1"/>
</dbReference>
<dbReference type="InterPro" id="IPR056884">
    <property type="entry name" value="NPHP3-like_N"/>
</dbReference>
<dbReference type="Gene3D" id="3.40.50.300">
    <property type="entry name" value="P-loop containing nucleotide triphosphate hydrolases"/>
    <property type="match status" value="1"/>
</dbReference>
<dbReference type="OrthoDB" id="195446at2759"/>
<dbReference type="InterPro" id="IPR027417">
    <property type="entry name" value="P-loop_NTPase"/>
</dbReference>
<dbReference type="PANTHER" id="PTHR24123:SF142">
    <property type="entry name" value="ANKYRIN"/>
    <property type="match status" value="1"/>
</dbReference>
<feature type="repeat" description="ANK" evidence="3">
    <location>
        <begin position="986"/>
        <end position="1018"/>
    </location>
</feature>
<evidence type="ECO:0000313" key="7">
    <source>
        <dbReference type="EMBL" id="PLB55742.1"/>
    </source>
</evidence>
<feature type="repeat" description="ANK" evidence="3">
    <location>
        <begin position="626"/>
        <end position="658"/>
    </location>
</feature>
<accession>A0A2I2GS92</accession>
<evidence type="ECO:0000259" key="6">
    <source>
        <dbReference type="Pfam" id="PF24883"/>
    </source>
</evidence>
<dbReference type="InterPro" id="IPR002110">
    <property type="entry name" value="Ankyrin_rpt"/>
</dbReference>
<feature type="region of interest" description="Disordered" evidence="4">
    <location>
        <begin position="1145"/>
        <end position="1184"/>
    </location>
</feature>
<reference evidence="7 8" key="1">
    <citation type="submission" date="2016-12" db="EMBL/GenBank/DDBJ databases">
        <title>The genomes of Aspergillus section Nigri reveals drivers in fungal speciation.</title>
        <authorList>
            <consortium name="DOE Joint Genome Institute"/>
            <person name="Vesth T.C."/>
            <person name="Nybo J."/>
            <person name="Theobald S."/>
            <person name="Brandl J."/>
            <person name="Frisvad J.C."/>
            <person name="Nielsen K.F."/>
            <person name="Lyhne E.K."/>
            <person name="Kogle M.E."/>
            <person name="Kuo A."/>
            <person name="Riley R."/>
            <person name="Clum A."/>
            <person name="Nolan M."/>
            <person name="Lipzen A."/>
            <person name="Salamov A."/>
            <person name="Henrissat B."/>
            <person name="Wiebenga A."/>
            <person name="De Vries R.P."/>
            <person name="Grigoriev I.V."/>
            <person name="Mortensen U.H."/>
            <person name="Andersen M.R."/>
            <person name="Baker S.E."/>
        </authorList>
    </citation>
    <scope>NUCLEOTIDE SEQUENCE [LARGE SCALE GENOMIC DNA]</scope>
    <source>
        <strain evidence="7 8">IBT 23096</strain>
    </source>
</reference>
<evidence type="ECO:0000256" key="2">
    <source>
        <dbReference type="ARBA" id="ARBA00023043"/>
    </source>
</evidence>
<dbReference type="Pfam" id="PF24883">
    <property type="entry name" value="NPHP3_N"/>
    <property type="match status" value="1"/>
</dbReference>
<evidence type="ECO:0000256" key="4">
    <source>
        <dbReference type="SAM" id="MobiDB-lite"/>
    </source>
</evidence>
<feature type="repeat" description="ANK" evidence="3">
    <location>
        <begin position="953"/>
        <end position="985"/>
    </location>
</feature>
<dbReference type="SUPFAM" id="SSF48403">
    <property type="entry name" value="Ankyrin repeat"/>
    <property type="match status" value="2"/>
</dbReference>
<proteinExistence type="predicted"/>